<accession>A0ABR8FRH6</accession>
<dbReference type="InterPro" id="IPR019734">
    <property type="entry name" value="TPR_rpt"/>
</dbReference>
<feature type="repeat" description="TPR" evidence="10">
    <location>
        <begin position="727"/>
        <end position="760"/>
    </location>
</feature>
<comment type="similarity">
    <text evidence="2">Belongs to the kinesin light chain family.</text>
</comment>
<proteinExistence type="inferred from homology"/>
<feature type="repeat" description="TPR" evidence="10">
    <location>
        <begin position="769"/>
        <end position="802"/>
    </location>
</feature>
<feature type="repeat" description="TPR" evidence="10">
    <location>
        <begin position="811"/>
        <end position="844"/>
    </location>
</feature>
<feature type="repeat" description="TPR" evidence="10">
    <location>
        <begin position="601"/>
        <end position="634"/>
    </location>
</feature>
<comment type="subcellular location">
    <subcellularLocation>
        <location evidence="1">Cytoplasm</location>
        <location evidence="1">Cytoskeleton</location>
    </subcellularLocation>
</comment>
<evidence type="ECO:0000313" key="12">
    <source>
        <dbReference type="EMBL" id="MBD2594034.1"/>
    </source>
</evidence>
<dbReference type="PROSITE" id="PS50005">
    <property type="entry name" value="TPR"/>
    <property type="match status" value="10"/>
</dbReference>
<dbReference type="PRINTS" id="PR00381">
    <property type="entry name" value="KINESINLIGHT"/>
</dbReference>
<dbReference type="InterPro" id="IPR011990">
    <property type="entry name" value="TPR-like_helical_dom_sf"/>
</dbReference>
<evidence type="ECO:0000259" key="11">
    <source>
        <dbReference type="Pfam" id="PF00931"/>
    </source>
</evidence>
<dbReference type="Pfam" id="PF13424">
    <property type="entry name" value="TPR_12"/>
    <property type="match status" value="5"/>
</dbReference>
<evidence type="ECO:0000256" key="6">
    <source>
        <dbReference type="ARBA" id="ARBA00022803"/>
    </source>
</evidence>
<evidence type="ECO:0000256" key="7">
    <source>
        <dbReference type="ARBA" id="ARBA00023054"/>
    </source>
</evidence>
<dbReference type="Pfam" id="PF00931">
    <property type="entry name" value="NB-ARC"/>
    <property type="match status" value="1"/>
</dbReference>
<sequence length="909" mass="103802">MINEPDSEVVQVKLENLQVGGNITIKDITQIYQTVNNLDNIPKPTGFPQNIPKSNTDKFVGREGKLKRLYQQLQRNDEVVIAAVEGMGGVGKTELAIQYSLLHLQLQSYPGGICWLQGRAEDIGLQIVQFARTDLGLPIPDDLELPERVRWCWQHWRKGNTLIVLDDVTNYGGIKPYLPPQPSQFKVIITTRLKLDLAGSLFLEVLQESDALLLLNQLIGEDKVKQESAKAQELCQRLGYLPLALQLVGRYVKKRKINLAQMLRRLEEKGLAHPSLVVDENDPTWTLNVKRGVAAAFELSWAELSEPAQHLGCLLSLFALVPIPWNLVESVAKEKDAEALEDARVELENLHLIQGEDSYRLHRLIQEFFRDKQNNLAVADEQKYNYCAAMVEVAQAIPQKPVLEDITTFTPIIRHLAEAAKAYHAWLSDEDLIWPFVGLSRFYESQGAYAQALPWREQCVSVAKERFGEQHPSVATSYNNLAGLYESQGRYSEAEPLYQKALQLYQQLLGEQHPHVAMCYNNLALLYNYQGRYSEAEPLYQQALQLRQQLLGELHPDVASSYNNLALLYNYQGRYNEAESLYQQALQLYQQLLGEQHQHIAMCYNNLAALYNYQGRYSEAEPLYQKALQLRQQLLGEQHPDVAASYNNLALLYDSQGKYSEAEPLLQKALQLWQQLLGEQHPHVATSYNSLAKLYYSQGRYSEAEPLLQKALQLTQQLLGEQHPHVATSYNNLAKLYYSQSRYSEAEALYLQALQLRQQLLGKQHPDVASSYYNLAELYDSQGRYSEAEPLYLQALQLYQQLLGEQHPDVAISYNNLALFYYYQGRYSEAEPLYLQALQLYQQLLGEQHPDVATSYYNLAKLYYSQSKYGKAEPLFQKALQIAELSLGVSHPSTITFRENLAICQQHNQ</sequence>
<keyword evidence="5" id="KW-0677">Repeat</keyword>
<feature type="repeat" description="TPR" evidence="10">
    <location>
        <begin position="559"/>
        <end position="592"/>
    </location>
</feature>
<dbReference type="EMBL" id="JACJTB010000005">
    <property type="protein sequence ID" value="MBD2594034.1"/>
    <property type="molecule type" value="Genomic_DNA"/>
</dbReference>
<dbReference type="InterPro" id="IPR002151">
    <property type="entry name" value="Kinesin_light"/>
</dbReference>
<organism evidence="12 13">
    <name type="scientific">Nostoc spongiaeforme FACHB-130</name>
    <dbReference type="NCBI Taxonomy" id="1357510"/>
    <lineage>
        <taxon>Bacteria</taxon>
        <taxon>Bacillati</taxon>
        <taxon>Cyanobacteriota</taxon>
        <taxon>Cyanophyceae</taxon>
        <taxon>Nostocales</taxon>
        <taxon>Nostocaceae</taxon>
        <taxon>Nostoc</taxon>
    </lineage>
</organism>
<dbReference type="Proteomes" id="UP000603457">
    <property type="component" value="Unassembled WGS sequence"/>
</dbReference>
<dbReference type="SMART" id="SM00028">
    <property type="entry name" value="TPR"/>
    <property type="match status" value="10"/>
</dbReference>
<keyword evidence="7" id="KW-0175">Coiled coil</keyword>
<evidence type="ECO:0000256" key="1">
    <source>
        <dbReference type="ARBA" id="ARBA00004245"/>
    </source>
</evidence>
<evidence type="ECO:0000256" key="5">
    <source>
        <dbReference type="ARBA" id="ARBA00022737"/>
    </source>
</evidence>
<keyword evidence="3" id="KW-0963">Cytoplasm</keyword>
<keyword evidence="13" id="KW-1185">Reference proteome</keyword>
<evidence type="ECO:0000256" key="10">
    <source>
        <dbReference type="PROSITE-ProRule" id="PRU00339"/>
    </source>
</evidence>
<keyword evidence="8" id="KW-0505">Motor protein</keyword>
<reference evidence="12 13" key="1">
    <citation type="journal article" date="2020" name="ISME J.">
        <title>Comparative genomics reveals insights into cyanobacterial evolution and habitat adaptation.</title>
        <authorList>
            <person name="Chen M.Y."/>
            <person name="Teng W.K."/>
            <person name="Zhao L."/>
            <person name="Hu C.X."/>
            <person name="Zhou Y.K."/>
            <person name="Han B.P."/>
            <person name="Song L.R."/>
            <person name="Shu W.S."/>
        </authorList>
    </citation>
    <scope>NUCLEOTIDE SEQUENCE [LARGE SCALE GENOMIC DNA]</scope>
    <source>
        <strain evidence="12 13">FACHB-130</strain>
    </source>
</reference>
<dbReference type="Gene3D" id="1.25.40.10">
    <property type="entry name" value="Tetratricopeptide repeat domain"/>
    <property type="match status" value="3"/>
</dbReference>
<dbReference type="Pfam" id="PF13374">
    <property type="entry name" value="TPR_10"/>
    <property type="match status" value="1"/>
</dbReference>
<dbReference type="Gene3D" id="3.40.50.300">
    <property type="entry name" value="P-loop containing nucleotide triphosphate hydrolases"/>
    <property type="match status" value="1"/>
</dbReference>
<evidence type="ECO:0000256" key="3">
    <source>
        <dbReference type="ARBA" id="ARBA00022490"/>
    </source>
</evidence>
<keyword evidence="6 10" id="KW-0802">TPR repeat</keyword>
<keyword evidence="9" id="KW-0206">Cytoskeleton</keyword>
<protein>
    <submittedName>
        <fullName evidence="12">Tetratricopeptide repeat protein</fullName>
    </submittedName>
</protein>
<evidence type="ECO:0000256" key="8">
    <source>
        <dbReference type="ARBA" id="ARBA00023175"/>
    </source>
</evidence>
<dbReference type="PANTHER" id="PTHR45783:SF3">
    <property type="entry name" value="KINESIN LIGHT CHAIN"/>
    <property type="match status" value="1"/>
</dbReference>
<feature type="domain" description="NB-ARC" evidence="11">
    <location>
        <begin position="63"/>
        <end position="194"/>
    </location>
</feature>
<feature type="repeat" description="TPR" evidence="10">
    <location>
        <begin position="685"/>
        <end position="718"/>
    </location>
</feature>
<dbReference type="InterPro" id="IPR027417">
    <property type="entry name" value="P-loop_NTPase"/>
</dbReference>
<dbReference type="PANTHER" id="PTHR45783">
    <property type="entry name" value="KINESIN LIGHT CHAIN"/>
    <property type="match status" value="1"/>
</dbReference>
<dbReference type="SUPFAM" id="SSF48452">
    <property type="entry name" value="TPR-like"/>
    <property type="match status" value="3"/>
</dbReference>
<evidence type="ECO:0000313" key="13">
    <source>
        <dbReference type="Proteomes" id="UP000603457"/>
    </source>
</evidence>
<dbReference type="PROSITE" id="PS50293">
    <property type="entry name" value="TPR_REGION"/>
    <property type="match status" value="5"/>
</dbReference>
<dbReference type="RefSeq" id="WP_190966948.1">
    <property type="nucleotide sequence ID" value="NZ_JACJTB010000005.1"/>
</dbReference>
<dbReference type="SUPFAM" id="SSF52540">
    <property type="entry name" value="P-loop containing nucleoside triphosphate hydrolases"/>
    <property type="match status" value="1"/>
</dbReference>
<dbReference type="InterPro" id="IPR002182">
    <property type="entry name" value="NB-ARC"/>
</dbReference>
<name>A0ABR8FRH6_9NOSO</name>
<feature type="repeat" description="TPR" evidence="10">
    <location>
        <begin position="517"/>
        <end position="550"/>
    </location>
</feature>
<feature type="repeat" description="TPR" evidence="10">
    <location>
        <begin position="853"/>
        <end position="886"/>
    </location>
</feature>
<comment type="caution">
    <text evidence="12">The sequence shown here is derived from an EMBL/GenBank/DDBJ whole genome shotgun (WGS) entry which is preliminary data.</text>
</comment>
<evidence type="ECO:0000256" key="2">
    <source>
        <dbReference type="ARBA" id="ARBA00009622"/>
    </source>
</evidence>
<keyword evidence="4" id="KW-0493">Microtubule</keyword>
<evidence type="ECO:0000256" key="9">
    <source>
        <dbReference type="ARBA" id="ARBA00023212"/>
    </source>
</evidence>
<feature type="repeat" description="TPR" evidence="10">
    <location>
        <begin position="643"/>
        <end position="676"/>
    </location>
</feature>
<feature type="repeat" description="TPR" evidence="10">
    <location>
        <begin position="475"/>
        <end position="508"/>
    </location>
</feature>
<evidence type="ECO:0000256" key="4">
    <source>
        <dbReference type="ARBA" id="ARBA00022701"/>
    </source>
</evidence>
<gene>
    <name evidence="12" type="ORF">H6G74_06785</name>
</gene>